<reference evidence="1 2" key="1">
    <citation type="submission" date="2016-10" db="EMBL/GenBank/DDBJ databases">
        <authorList>
            <person name="Cai Z."/>
        </authorList>
    </citation>
    <scope>NUCLEOTIDE SEQUENCE [LARGE SCALE GENOMIC DNA]</scope>
</reference>
<name>A0A383VYS8_TETOB</name>
<sequence>MTTGTFFGGNYIPDLDSTIAALLDAGASVLPFGTQRPLTSIFKVPDSASKCVEIDACSEAQVQAALQEFRSETCASSFLLLWRLQEKQAAAAAGKPKEPQPAEQ</sequence>
<evidence type="ECO:0000313" key="2">
    <source>
        <dbReference type="Proteomes" id="UP000256970"/>
    </source>
</evidence>
<dbReference type="EMBL" id="FNXT01000995">
    <property type="protein sequence ID" value="SZX70615.1"/>
    <property type="molecule type" value="Genomic_DNA"/>
</dbReference>
<evidence type="ECO:0000313" key="1">
    <source>
        <dbReference type="EMBL" id="SZX70615.1"/>
    </source>
</evidence>
<dbReference type="Proteomes" id="UP000256970">
    <property type="component" value="Unassembled WGS sequence"/>
</dbReference>
<organism evidence="1 2">
    <name type="scientific">Tetradesmus obliquus</name>
    <name type="common">Green alga</name>
    <name type="synonym">Acutodesmus obliquus</name>
    <dbReference type="NCBI Taxonomy" id="3088"/>
    <lineage>
        <taxon>Eukaryota</taxon>
        <taxon>Viridiplantae</taxon>
        <taxon>Chlorophyta</taxon>
        <taxon>core chlorophytes</taxon>
        <taxon>Chlorophyceae</taxon>
        <taxon>CS clade</taxon>
        <taxon>Sphaeropleales</taxon>
        <taxon>Scenedesmaceae</taxon>
        <taxon>Tetradesmus</taxon>
    </lineage>
</organism>
<keyword evidence="2" id="KW-1185">Reference proteome</keyword>
<dbReference type="AlphaFoldDB" id="A0A383VYS8"/>
<proteinExistence type="predicted"/>
<protein>
    <submittedName>
        <fullName evidence="1">Uncharacterized protein</fullName>
    </submittedName>
</protein>
<accession>A0A383VYS8</accession>
<gene>
    <name evidence="1" type="ORF">BQ4739_LOCUS10812</name>
</gene>